<dbReference type="RefSeq" id="WP_165010961.1">
    <property type="nucleotide sequence ID" value="NZ_CP064954.1"/>
</dbReference>
<dbReference type="Proteomes" id="UP000594681">
    <property type="component" value="Chromosome"/>
</dbReference>
<evidence type="ECO:0000313" key="4">
    <source>
        <dbReference type="Proteomes" id="UP000594681"/>
    </source>
</evidence>
<sequence>MRNILLPATALLTAALGGACLAACTPQGPAEPAHLGQQGASASTAAPAESADAAVDGFPVDTPAAATLWEPCPYVDSQWLAETNGQKVTQVGQDTRFGTPACVFWSYPEAPQATIMVRNLGSVERARAAVDWAAPIEQTEPVEEDGWSGGRGVLGPEQAVYAVQKDSVAVLVWTNQQQTIKAQQIAQEAIANLGL</sequence>
<protein>
    <submittedName>
        <fullName evidence="3">DUF2020 domain-containing protein</fullName>
    </submittedName>
</protein>
<evidence type="ECO:0000256" key="1">
    <source>
        <dbReference type="SAM" id="SignalP"/>
    </source>
</evidence>
<accession>A0A7T0KEX3</accession>
<feature type="domain" description="DUF2020" evidence="2">
    <location>
        <begin position="55"/>
        <end position="195"/>
    </location>
</feature>
<gene>
    <name evidence="3" type="ORF">G7Y31_11205</name>
</gene>
<dbReference type="AlphaFoldDB" id="A0A7T0KEX3"/>
<proteinExistence type="predicted"/>
<dbReference type="PROSITE" id="PS51257">
    <property type="entry name" value="PROKAR_LIPOPROTEIN"/>
    <property type="match status" value="1"/>
</dbReference>
<name>A0A7T0KEX3_9CORY</name>
<dbReference type="KEGG" id="cliz:G7Y31_11205"/>
<reference evidence="3 4" key="1">
    <citation type="submission" date="2020-11" db="EMBL/GenBank/DDBJ databases">
        <title>Corynebacterium sp. ZJ-599.</title>
        <authorList>
            <person name="Zhou J."/>
        </authorList>
    </citation>
    <scope>NUCLEOTIDE SEQUENCE [LARGE SCALE GENOMIC DNA]</scope>
    <source>
        <strain evidence="3 4">ZJ-599</strain>
    </source>
</reference>
<dbReference type="InterPro" id="IPR016123">
    <property type="entry name" value="Mog1/PsbP_a/b/a-sand"/>
</dbReference>
<evidence type="ECO:0000313" key="3">
    <source>
        <dbReference type="EMBL" id="QPK79045.1"/>
    </source>
</evidence>
<keyword evidence="4" id="KW-1185">Reference proteome</keyword>
<evidence type="ECO:0000259" key="2">
    <source>
        <dbReference type="Pfam" id="PF09449"/>
    </source>
</evidence>
<dbReference type="EMBL" id="CP064954">
    <property type="protein sequence ID" value="QPK79045.1"/>
    <property type="molecule type" value="Genomic_DNA"/>
</dbReference>
<dbReference type="Pfam" id="PF09449">
    <property type="entry name" value="DUF2020"/>
    <property type="match status" value="1"/>
</dbReference>
<dbReference type="InterPro" id="IPR018567">
    <property type="entry name" value="DUF2020"/>
</dbReference>
<feature type="signal peptide" evidence="1">
    <location>
        <begin position="1"/>
        <end position="22"/>
    </location>
</feature>
<keyword evidence="1" id="KW-0732">Signal</keyword>
<feature type="chain" id="PRO_5039707253" evidence="1">
    <location>
        <begin position="23"/>
        <end position="195"/>
    </location>
</feature>
<organism evidence="3 4">
    <name type="scientific">Corynebacterium lizhenjunii</name>
    <dbReference type="NCBI Taxonomy" id="2709394"/>
    <lineage>
        <taxon>Bacteria</taxon>
        <taxon>Bacillati</taxon>
        <taxon>Actinomycetota</taxon>
        <taxon>Actinomycetes</taxon>
        <taxon>Mycobacteriales</taxon>
        <taxon>Corynebacteriaceae</taxon>
        <taxon>Corynebacterium</taxon>
    </lineage>
</organism>
<dbReference type="Gene3D" id="3.40.1000.10">
    <property type="entry name" value="Mog1/PsbP, alpha/beta/alpha sandwich"/>
    <property type="match status" value="1"/>
</dbReference>
<dbReference type="SUPFAM" id="SSF55724">
    <property type="entry name" value="Mog1p/PsbP-like"/>
    <property type="match status" value="1"/>
</dbReference>